<dbReference type="Proteomes" id="UP000633365">
    <property type="component" value="Unassembled WGS sequence"/>
</dbReference>
<accession>A0A934WSY2</accession>
<evidence type="ECO:0000259" key="2">
    <source>
        <dbReference type="Pfam" id="PF22043"/>
    </source>
</evidence>
<reference evidence="3" key="1">
    <citation type="submission" date="2021-01" db="EMBL/GenBank/DDBJ databases">
        <title>Genome public.</title>
        <authorList>
            <person name="Liu C."/>
            <person name="Sun Q."/>
        </authorList>
    </citation>
    <scope>NUCLEOTIDE SEQUENCE</scope>
    <source>
        <strain evidence="3">M6</strain>
    </source>
</reference>
<proteinExistence type="predicted"/>
<feature type="domain" description="DUF6935" evidence="2">
    <location>
        <begin position="31"/>
        <end position="179"/>
    </location>
</feature>
<sequence>MGLFDSVNKSAQKPSGYSSGGSRTEEIVFDRLPESFEEFIALPQARLKTPFDTAALTVLAFCYYPEDPDLSLSMIEYLRGPRPLSGYDKSFIVDRFRDGDYVPRSYFEGATPQNDYLPSEPYRVRVSENPYSYQNENYATLHIRSGGADSPRQVQLRLAKDGKWYLWEQFILVGIRPPESTNPWA</sequence>
<dbReference type="EMBL" id="JAEQMG010000126">
    <property type="protein sequence ID" value="MBK6089344.1"/>
    <property type="molecule type" value="Genomic_DNA"/>
</dbReference>
<dbReference type="RefSeq" id="WP_201428089.1">
    <property type="nucleotide sequence ID" value="NZ_JAEQMG010000126.1"/>
</dbReference>
<dbReference type="Pfam" id="PF22043">
    <property type="entry name" value="DUF6935"/>
    <property type="match status" value="1"/>
</dbReference>
<name>A0A934WSY2_9FIRM</name>
<comment type="caution">
    <text evidence="3">The sequence shown here is derived from an EMBL/GenBank/DDBJ whole genome shotgun (WGS) entry which is preliminary data.</text>
</comment>
<gene>
    <name evidence="3" type="ORF">JKK62_11950</name>
</gene>
<organism evidence="3 4">
    <name type="scientific">Ruminococcus difficilis</name>
    <dbReference type="NCBI Taxonomy" id="2763069"/>
    <lineage>
        <taxon>Bacteria</taxon>
        <taxon>Bacillati</taxon>
        <taxon>Bacillota</taxon>
        <taxon>Clostridia</taxon>
        <taxon>Eubacteriales</taxon>
        <taxon>Oscillospiraceae</taxon>
        <taxon>Ruminococcus</taxon>
    </lineage>
</organism>
<evidence type="ECO:0000256" key="1">
    <source>
        <dbReference type="SAM" id="MobiDB-lite"/>
    </source>
</evidence>
<keyword evidence="4" id="KW-1185">Reference proteome</keyword>
<evidence type="ECO:0000313" key="4">
    <source>
        <dbReference type="Proteomes" id="UP000633365"/>
    </source>
</evidence>
<protein>
    <recommendedName>
        <fullName evidence="2">DUF6935 domain-containing protein</fullName>
    </recommendedName>
</protein>
<dbReference type="AlphaFoldDB" id="A0A934WSY2"/>
<feature type="region of interest" description="Disordered" evidence="1">
    <location>
        <begin position="1"/>
        <end position="23"/>
    </location>
</feature>
<dbReference type="InterPro" id="IPR053907">
    <property type="entry name" value="DUF6935"/>
</dbReference>
<evidence type="ECO:0000313" key="3">
    <source>
        <dbReference type="EMBL" id="MBK6089344.1"/>
    </source>
</evidence>
<feature type="compositionally biased region" description="Polar residues" evidence="1">
    <location>
        <begin position="7"/>
        <end position="22"/>
    </location>
</feature>